<comment type="function">
    <text evidence="1">NodD regulates the expression of the nodABCFE genes which encode other nodulation proteins. NodD is also a negative regulator of its own expression. Binds flavonoids as inducers.</text>
</comment>
<keyword evidence="4" id="KW-0238">DNA-binding</keyword>
<dbReference type="RefSeq" id="WP_126258618.1">
    <property type="nucleotide sequence ID" value="NZ_SPQS01000006.1"/>
</dbReference>
<dbReference type="InterPro" id="IPR036388">
    <property type="entry name" value="WH-like_DNA-bd_sf"/>
</dbReference>
<dbReference type="PRINTS" id="PR00039">
    <property type="entry name" value="HTHLYSR"/>
</dbReference>
<evidence type="ECO:0000313" key="8">
    <source>
        <dbReference type="Proteomes" id="UP000297700"/>
    </source>
</evidence>
<dbReference type="CDD" id="cd08432">
    <property type="entry name" value="PBP2_GcdR_TrpI_HvrB_AmpR_like"/>
    <property type="match status" value="1"/>
</dbReference>
<dbReference type="NCBIfam" id="NF008352">
    <property type="entry name" value="PRK11139.1"/>
    <property type="match status" value="1"/>
</dbReference>
<feature type="domain" description="HTH lysR-type" evidence="6">
    <location>
        <begin position="2"/>
        <end position="59"/>
    </location>
</feature>
<dbReference type="Gene3D" id="3.40.190.10">
    <property type="entry name" value="Periplasmic binding protein-like II"/>
    <property type="match status" value="2"/>
</dbReference>
<name>A0A4Y9PD34_9BRAD</name>
<accession>A0A4Y9PD34</accession>
<protein>
    <submittedName>
        <fullName evidence="7">Transcriptional regulator GcvA</fullName>
    </submittedName>
</protein>
<dbReference type="FunFam" id="1.10.10.10:FF:000001">
    <property type="entry name" value="LysR family transcriptional regulator"/>
    <property type="match status" value="1"/>
</dbReference>
<dbReference type="InterPro" id="IPR000847">
    <property type="entry name" value="LysR_HTH_N"/>
</dbReference>
<dbReference type="InterPro" id="IPR005119">
    <property type="entry name" value="LysR_subst-bd"/>
</dbReference>
<dbReference type="SUPFAM" id="SSF53850">
    <property type="entry name" value="Periplasmic binding protein-like II"/>
    <property type="match status" value="1"/>
</dbReference>
<organism evidence="7 8">
    <name type="scientific">Bradyrhizobium frederickii</name>
    <dbReference type="NCBI Taxonomy" id="2560054"/>
    <lineage>
        <taxon>Bacteria</taxon>
        <taxon>Pseudomonadati</taxon>
        <taxon>Pseudomonadota</taxon>
        <taxon>Alphaproteobacteria</taxon>
        <taxon>Hyphomicrobiales</taxon>
        <taxon>Nitrobacteraceae</taxon>
        <taxon>Bradyrhizobium</taxon>
    </lineage>
</organism>
<comment type="caution">
    <text evidence="7">The sequence shown here is derived from an EMBL/GenBank/DDBJ whole genome shotgun (WGS) entry which is preliminary data.</text>
</comment>
<dbReference type="SUPFAM" id="SSF46785">
    <property type="entry name" value="Winged helix' DNA-binding domain"/>
    <property type="match status" value="1"/>
</dbReference>
<keyword evidence="3" id="KW-0805">Transcription regulation</keyword>
<evidence type="ECO:0000259" key="6">
    <source>
        <dbReference type="PROSITE" id="PS50931"/>
    </source>
</evidence>
<dbReference type="AlphaFoldDB" id="A0A4Y9PD34"/>
<dbReference type="Pfam" id="PF03466">
    <property type="entry name" value="LysR_substrate"/>
    <property type="match status" value="1"/>
</dbReference>
<dbReference type="PANTHER" id="PTHR30537:SF58">
    <property type="entry name" value="HTH-TYPE TRANSCRIPTIONAL REGULATOR PERR"/>
    <property type="match status" value="1"/>
</dbReference>
<reference evidence="7 8" key="1">
    <citation type="submission" date="2019-03" db="EMBL/GenBank/DDBJ databases">
        <title>Bradyrhizobium strains diversity.</title>
        <authorList>
            <person name="Urquiaga M.C.O."/>
            <person name="Hungria M."/>
            <person name="Delamuta J.R.M."/>
            <person name="Klepa M.S."/>
        </authorList>
    </citation>
    <scope>NUCLEOTIDE SEQUENCE [LARGE SCALE GENOMIC DNA]</scope>
    <source>
        <strain evidence="7 8">CNPSo 3426</strain>
    </source>
</reference>
<keyword evidence="5" id="KW-0804">Transcription</keyword>
<dbReference type="InterPro" id="IPR036390">
    <property type="entry name" value="WH_DNA-bd_sf"/>
</dbReference>
<sequence length="301" mass="33157">MPPLKALSAFEAASRHGSFSRAAEELGVTPSAISHHIQKLEDFLGVRVFSRHAGRVVLTNAGRLYAGEIERAFGTIMGATRLVAPQSQRNHLFIASGPSFAAKWLQPRIGNFIGQHPEIGIRLSTIADLRDLETIRFDLAIAYGRPPVVNDRQIEPLLAERLRPLCSPRLIEQLNLREPADLARATLIHSSNALTWTDYLRKVTGASIKPRHELWFDRSTMAIDAAVEGLGVVLESEILAAEELDKGTLVAPFHQPEFEVETISYYLVRSAEAKGRSHVGAFEAWLRAKISAANLQTTSVA</sequence>
<dbReference type="EMBL" id="SPQS01000006">
    <property type="protein sequence ID" value="TFV76325.1"/>
    <property type="molecule type" value="Genomic_DNA"/>
</dbReference>
<comment type="similarity">
    <text evidence="2">Belongs to the LysR transcriptional regulatory family.</text>
</comment>
<dbReference type="PROSITE" id="PS50931">
    <property type="entry name" value="HTH_LYSR"/>
    <property type="match status" value="1"/>
</dbReference>
<gene>
    <name evidence="7" type="primary">gcvA</name>
    <name evidence="7" type="ORF">E4K64_12125</name>
</gene>
<dbReference type="Gene3D" id="1.10.10.10">
    <property type="entry name" value="Winged helix-like DNA-binding domain superfamily/Winged helix DNA-binding domain"/>
    <property type="match status" value="1"/>
</dbReference>
<proteinExistence type="inferred from homology"/>
<dbReference type="Pfam" id="PF00126">
    <property type="entry name" value="HTH_1"/>
    <property type="match status" value="1"/>
</dbReference>
<dbReference type="GO" id="GO:0006351">
    <property type="term" value="P:DNA-templated transcription"/>
    <property type="evidence" value="ECO:0007669"/>
    <property type="project" value="TreeGrafter"/>
</dbReference>
<evidence type="ECO:0000256" key="4">
    <source>
        <dbReference type="ARBA" id="ARBA00023125"/>
    </source>
</evidence>
<dbReference type="InterPro" id="IPR058163">
    <property type="entry name" value="LysR-type_TF_proteobact-type"/>
</dbReference>
<evidence type="ECO:0000256" key="3">
    <source>
        <dbReference type="ARBA" id="ARBA00023015"/>
    </source>
</evidence>
<evidence type="ECO:0000256" key="5">
    <source>
        <dbReference type="ARBA" id="ARBA00023163"/>
    </source>
</evidence>
<evidence type="ECO:0000313" key="7">
    <source>
        <dbReference type="EMBL" id="TFV76325.1"/>
    </source>
</evidence>
<dbReference type="GO" id="GO:0003700">
    <property type="term" value="F:DNA-binding transcription factor activity"/>
    <property type="evidence" value="ECO:0007669"/>
    <property type="project" value="InterPro"/>
</dbReference>
<dbReference type="GO" id="GO:0043565">
    <property type="term" value="F:sequence-specific DNA binding"/>
    <property type="evidence" value="ECO:0007669"/>
    <property type="project" value="TreeGrafter"/>
</dbReference>
<evidence type="ECO:0000256" key="1">
    <source>
        <dbReference type="ARBA" id="ARBA00003502"/>
    </source>
</evidence>
<dbReference type="PANTHER" id="PTHR30537">
    <property type="entry name" value="HTH-TYPE TRANSCRIPTIONAL REGULATOR"/>
    <property type="match status" value="1"/>
</dbReference>
<evidence type="ECO:0000256" key="2">
    <source>
        <dbReference type="ARBA" id="ARBA00009437"/>
    </source>
</evidence>
<dbReference type="Proteomes" id="UP000297700">
    <property type="component" value="Unassembled WGS sequence"/>
</dbReference>